<dbReference type="Pfam" id="PF00169">
    <property type="entry name" value="PH"/>
    <property type="match status" value="2"/>
</dbReference>
<feature type="compositionally biased region" description="Acidic residues" evidence="1">
    <location>
        <begin position="8"/>
        <end position="19"/>
    </location>
</feature>
<evidence type="ECO:0000259" key="2">
    <source>
        <dbReference type="PROSITE" id="PS50003"/>
    </source>
</evidence>
<dbReference type="PANTHER" id="PTHR14336">
    <property type="entry name" value="TANDEM PH DOMAIN CONTAINING PROTEIN"/>
    <property type="match status" value="1"/>
</dbReference>
<evidence type="ECO:0000256" key="1">
    <source>
        <dbReference type="SAM" id="MobiDB-lite"/>
    </source>
</evidence>
<feature type="region of interest" description="Disordered" evidence="1">
    <location>
        <begin position="1"/>
        <end position="20"/>
    </location>
</feature>
<dbReference type="InterPro" id="IPR051707">
    <property type="entry name" value="PI-Interact_SigTrans_Reg"/>
</dbReference>
<name>A0A3G2S4K2_MALR7</name>
<evidence type="ECO:0000313" key="3">
    <source>
        <dbReference type="EMBL" id="AYO42870.1"/>
    </source>
</evidence>
<reference evidence="3 4" key="1">
    <citation type="submission" date="2018-10" db="EMBL/GenBank/DDBJ databases">
        <title>Complete genome sequence of Malassezia restricta CBS 7877.</title>
        <authorList>
            <person name="Morand S.C."/>
            <person name="Bertignac M."/>
            <person name="Iltis A."/>
            <person name="Kolder I."/>
            <person name="Pirovano W."/>
            <person name="Jourdain R."/>
            <person name="Clavaud C."/>
        </authorList>
    </citation>
    <scope>NUCLEOTIDE SEQUENCE [LARGE SCALE GENOMIC DNA]</scope>
    <source>
        <strain evidence="3 4">CBS 7877</strain>
    </source>
</reference>
<dbReference type="OrthoDB" id="2157866at2759"/>
<dbReference type="InterPro" id="IPR011993">
    <property type="entry name" value="PH-like_dom_sf"/>
</dbReference>
<feature type="domain" description="PH" evidence="2">
    <location>
        <begin position="30"/>
        <end position="125"/>
    </location>
</feature>
<dbReference type="VEuPathDB" id="FungiDB:DNF11_1920"/>
<dbReference type="AlphaFoldDB" id="A0A3G2S4K2"/>
<keyword evidence="4" id="KW-1185">Reference proteome</keyword>
<feature type="region of interest" description="Disordered" evidence="1">
    <location>
        <begin position="159"/>
        <end position="192"/>
    </location>
</feature>
<organism evidence="3 4">
    <name type="scientific">Malassezia restricta (strain ATCC 96810 / NBRC 103918 / CBS 7877)</name>
    <name type="common">Seborrheic dermatitis infection agent</name>
    <dbReference type="NCBI Taxonomy" id="425264"/>
    <lineage>
        <taxon>Eukaryota</taxon>
        <taxon>Fungi</taxon>
        <taxon>Dikarya</taxon>
        <taxon>Basidiomycota</taxon>
        <taxon>Ustilaginomycotina</taxon>
        <taxon>Malasseziomycetes</taxon>
        <taxon>Malasseziales</taxon>
        <taxon>Malasseziaceae</taxon>
        <taxon>Malassezia</taxon>
    </lineage>
</organism>
<dbReference type="PROSITE" id="PS50003">
    <property type="entry name" value="PH_DOMAIN"/>
    <property type="match status" value="2"/>
</dbReference>
<accession>A0A3G2S4K2</accession>
<evidence type="ECO:0000313" key="4">
    <source>
        <dbReference type="Proteomes" id="UP000269793"/>
    </source>
</evidence>
<gene>
    <name evidence="3" type="ORF">DNF11_1920</name>
</gene>
<dbReference type="EMBL" id="CP033150">
    <property type="protein sequence ID" value="AYO42870.1"/>
    <property type="molecule type" value="Genomic_DNA"/>
</dbReference>
<dbReference type="SMART" id="SM00233">
    <property type="entry name" value="PH"/>
    <property type="match status" value="2"/>
</dbReference>
<dbReference type="PANTHER" id="PTHR14336:SF8">
    <property type="entry name" value="PROTEIN OPY1"/>
    <property type="match status" value="1"/>
</dbReference>
<dbReference type="STRING" id="425264.A0A3G2S4K2"/>
<dbReference type="Gene3D" id="2.30.29.30">
    <property type="entry name" value="Pleckstrin-homology domain (PH domain)/Phosphotyrosine-binding domain (PTB)"/>
    <property type="match status" value="2"/>
</dbReference>
<dbReference type="Proteomes" id="UP000269793">
    <property type="component" value="Chromosome III"/>
</dbReference>
<sequence>MMGASLETAEDDDDDDNEGQEVPQELVNEQVIHAGFLLKRSEKRKTWKRRWVVLRASQLALYRNEKEYLLLNVLNVSQMQAFTAMEMKRVDFVICIMAPERTWYFRACDQQDMTAWLDALALARGKVSGDAVVSSNVQDTSAAALLPPPIVEPTPVTAHAFSSSDDENDADEEPVHWAPHDTMPTAPPPEDGSRVIAQGYLLKLGSRRKQWRKRWFVLTFDTLCYARTHMDVRPHRTIPTTAIFDAMESTMPSSCAPMLSLSPGSIARLGFGAEVRSRSPLEPQSRAPSYYFQIVTATRTFQLCVPTEEDEIRWLSALQTLLNRQRRSAK</sequence>
<dbReference type="SUPFAM" id="SSF50729">
    <property type="entry name" value="PH domain-like"/>
    <property type="match status" value="2"/>
</dbReference>
<feature type="domain" description="PH" evidence="2">
    <location>
        <begin position="194"/>
        <end position="323"/>
    </location>
</feature>
<proteinExistence type="predicted"/>
<dbReference type="InterPro" id="IPR001849">
    <property type="entry name" value="PH_domain"/>
</dbReference>
<protein>
    <submittedName>
        <fullName evidence="3">PH domain protein</fullName>
    </submittedName>
</protein>